<dbReference type="EMBL" id="SFCI01003112">
    <property type="protein sequence ID" value="TFY73243.1"/>
    <property type="molecule type" value="Genomic_DNA"/>
</dbReference>
<dbReference type="Proteomes" id="UP000298061">
    <property type="component" value="Unassembled WGS sequence"/>
</dbReference>
<keyword evidence="3" id="KW-1185">Reference proteome</keyword>
<feature type="compositionally biased region" description="Low complexity" evidence="1">
    <location>
        <begin position="108"/>
        <end position="118"/>
    </location>
</feature>
<name>A0A4Y9ZHE9_9AGAM</name>
<comment type="caution">
    <text evidence="2">The sequence shown here is derived from an EMBL/GenBank/DDBJ whole genome shotgun (WGS) entry which is preliminary data.</text>
</comment>
<sequence>MPLHLLPSSLEEHVIVLDYEPAQLEPARAQSISGSLAVTSVKVTDAPGAGAAEEDESHSTKMFVLETTQFYQDKAETERAEPETILVRFKQRNSVLREVLEYQCHSRQAAAPDQAQPATISQATSPQTS</sequence>
<evidence type="ECO:0000313" key="2">
    <source>
        <dbReference type="EMBL" id="TFY73243.1"/>
    </source>
</evidence>
<organism evidence="2 3">
    <name type="scientific">Hericium alpestre</name>
    <dbReference type="NCBI Taxonomy" id="135208"/>
    <lineage>
        <taxon>Eukaryota</taxon>
        <taxon>Fungi</taxon>
        <taxon>Dikarya</taxon>
        <taxon>Basidiomycota</taxon>
        <taxon>Agaricomycotina</taxon>
        <taxon>Agaricomycetes</taxon>
        <taxon>Russulales</taxon>
        <taxon>Hericiaceae</taxon>
        <taxon>Hericium</taxon>
    </lineage>
</organism>
<accession>A0A4Y9ZHE9</accession>
<dbReference type="AlphaFoldDB" id="A0A4Y9ZHE9"/>
<proteinExistence type="predicted"/>
<feature type="region of interest" description="Disordered" evidence="1">
    <location>
        <begin position="106"/>
        <end position="129"/>
    </location>
</feature>
<feature type="compositionally biased region" description="Polar residues" evidence="1">
    <location>
        <begin position="119"/>
        <end position="129"/>
    </location>
</feature>
<evidence type="ECO:0000256" key="1">
    <source>
        <dbReference type="SAM" id="MobiDB-lite"/>
    </source>
</evidence>
<evidence type="ECO:0000313" key="3">
    <source>
        <dbReference type="Proteomes" id="UP000298061"/>
    </source>
</evidence>
<gene>
    <name evidence="2" type="ORF">EWM64_g10769</name>
</gene>
<reference evidence="2 3" key="1">
    <citation type="submission" date="2019-02" db="EMBL/GenBank/DDBJ databases">
        <title>Genome sequencing of the rare red list fungi Hericium alpestre (H. flagellum).</title>
        <authorList>
            <person name="Buettner E."/>
            <person name="Kellner H."/>
        </authorList>
    </citation>
    <scope>NUCLEOTIDE SEQUENCE [LARGE SCALE GENOMIC DNA]</scope>
    <source>
        <strain evidence="2 3">DSM 108284</strain>
    </source>
</reference>
<dbReference type="OrthoDB" id="3192267at2759"/>
<protein>
    <submittedName>
        <fullName evidence="2">Uncharacterized protein</fullName>
    </submittedName>
</protein>